<accession>A0A4Y3WLD1</accession>
<protein>
    <submittedName>
        <fullName evidence="1">Uncharacterized protein</fullName>
    </submittedName>
</protein>
<reference evidence="1 2" key="1">
    <citation type="submission" date="2019-06" db="EMBL/GenBank/DDBJ databases">
        <title>Whole genome shotgun sequence of Pseudonocardia hydrocarbonoxydans NBRC 14498.</title>
        <authorList>
            <person name="Hosoyama A."/>
            <person name="Uohara A."/>
            <person name="Ohji S."/>
            <person name="Ichikawa N."/>
        </authorList>
    </citation>
    <scope>NUCLEOTIDE SEQUENCE [LARGE SCALE GENOMIC DNA]</scope>
    <source>
        <strain evidence="1 2">NBRC 14498</strain>
    </source>
</reference>
<gene>
    <name evidence="1" type="ORF">PHY01_19850</name>
</gene>
<dbReference type="EMBL" id="BJNG01000016">
    <property type="protein sequence ID" value="GEC19702.1"/>
    <property type="molecule type" value="Genomic_DNA"/>
</dbReference>
<name>A0A4Y3WLD1_9PSEU</name>
<dbReference type="InterPro" id="IPR001387">
    <property type="entry name" value="Cro/C1-type_HTH"/>
</dbReference>
<dbReference type="InterPro" id="IPR010982">
    <property type="entry name" value="Lambda_DNA-bd_dom_sf"/>
</dbReference>
<sequence>MRHGVTRGHGAASRPARRLVIDWALVEQRRVAAGMSHAQLAQRVGVAAVTGPVRLWGDRDHDTVRLGLLERLCQVLDLHPVELFTAPTRVRQRRAVRPAHRPADDQVLEAALATSGAAPTVAAGQHPAPVGRAELADALGWPLHRLAAAVAALEDTLAARGVRINNDVVGDGRTVHDLQPRSGLLTPTQREALHRLAHADERLDLDALRALYAIAQPDSHYTERHHVIGPAGIRLQQLGLVHRRHRSRNLECGATVERQCFGATRMAELLARCENSNAAAAPN</sequence>
<evidence type="ECO:0000313" key="1">
    <source>
        <dbReference type="EMBL" id="GEC19702.1"/>
    </source>
</evidence>
<keyword evidence="2" id="KW-1185">Reference proteome</keyword>
<dbReference type="Proteomes" id="UP000320338">
    <property type="component" value="Unassembled WGS sequence"/>
</dbReference>
<dbReference type="Gene3D" id="1.10.260.40">
    <property type="entry name" value="lambda repressor-like DNA-binding domains"/>
    <property type="match status" value="1"/>
</dbReference>
<proteinExistence type="predicted"/>
<evidence type="ECO:0000313" key="2">
    <source>
        <dbReference type="Proteomes" id="UP000320338"/>
    </source>
</evidence>
<organism evidence="1 2">
    <name type="scientific">Pseudonocardia hydrocarbonoxydans</name>
    <dbReference type="NCBI Taxonomy" id="76726"/>
    <lineage>
        <taxon>Bacteria</taxon>
        <taxon>Bacillati</taxon>
        <taxon>Actinomycetota</taxon>
        <taxon>Actinomycetes</taxon>
        <taxon>Pseudonocardiales</taxon>
        <taxon>Pseudonocardiaceae</taxon>
        <taxon>Pseudonocardia</taxon>
    </lineage>
</organism>
<comment type="caution">
    <text evidence="1">The sequence shown here is derived from an EMBL/GenBank/DDBJ whole genome shotgun (WGS) entry which is preliminary data.</text>
</comment>
<dbReference type="CDD" id="cd00093">
    <property type="entry name" value="HTH_XRE"/>
    <property type="match status" value="1"/>
</dbReference>
<dbReference type="AlphaFoldDB" id="A0A4Y3WLD1"/>
<dbReference type="GO" id="GO:0003677">
    <property type="term" value="F:DNA binding"/>
    <property type="evidence" value="ECO:0007669"/>
    <property type="project" value="InterPro"/>
</dbReference>